<organism evidence="2 3">
    <name type="scientific">Serinibacter arcticus</name>
    <dbReference type="NCBI Taxonomy" id="1655435"/>
    <lineage>
        <taxon>Bacteria</taxon>
        <taxon>Bacillati</taxon>
        <taxon>Actinomycetota</taxon>
        <taxon>Actinomycetes</taxon>
        <taxon>Micrococcales</taxon>
        <taxon>Beutenbergiaceae</taxon>
        <taxon>Serinibacter</taxon>
    </lineage>
</organism>
<dbReference type="RefSeq" id="WP_109229759.1">
    <property type="nucleotide sequence ID" value="NZ_PYHR01000002.1"/>
</dbReference>
<evidence type="ECO:0000313" key="2">
    <source>
        <dbReference type="EMBL" id="PWD51378.1"/>
    </source>
</evidence>
<dbReference type="OrthoDB" id="9154853at2"/>
<evidence type="ECO:0000313" key="3">
    <source>
        <dbReference type="Proteomes" id="UP000245166"/>
    </source>
</evidence>
<comment type="caution">
    <text evidence="2">The sequence shown here is derived from an EMBL/GenBank/DDBJ whole genome shotgun (WGS) entry which is preliminary data.</text>
</comment>
<accession>A0A2U1ZWM1</accession>
<dbReference type="Gene3D" id="1.10.10.10">
    <property type="entry name" value="Winged helix-like DNA-binding domain superfamily/Winged helix DNA-binding domain"/>
    <property type="match status" value="1"/>
</dbReference>
<dbReference type="EMBL" id="PYHR01000002">
    <property type="protein sequence ID" value="PWD51378.1"/>
    <property type="molecule type" value="Genomic_DNA"/>
</dbReference>
<dbReference type="Pfam" id="PF12802">
    <property type="entry name" value="MarR_2"/>
    <property type="match status" value="1"/>
</dbReference>
<dbReference type="GO" id="GO:0003700">
    <property type="term" value="F:DNA-binding transcription factor activity"/>
    <property type="evidence" value="ECO:0007669"/>
    <property type="project" value="InterPro"/>
</dbReference>
<keyword evidence="3" id="KW-1185">Reference proteome</keyword>
<feature type="domain" description="HTH marR-type" evidence="1">
    <location>
        <begin position="50"/>
        <end position="150"/>
    </location>
</feature>
<proteinExistence type="predicted"/>
<dbReference type="InterPro" id="IPR036388">
    <property type="entry name" value="WH-like_DNA-bd_sf"/>
</dbReference>
<dbReference type="Proteomes" id="UP000245166">
    <property type="component" value="Unassembled WGS sequence"/>
</dbReference>
<gene>
    <name evidence="2" type="ORF">C8046_12620</name>
</gene>
<protein>
    <submittedName>
        <fullName evidence="2">MarR family transcriptional regulator</fullName>
    </submittedName>
</protein>
<dbReference type="AlphaFoldDB" id="A0A2U1ZWM1"/>
<dbReference type="PANTHER" id="PTHR33164:SF57">
    <property type="entry name" value="MARR-FAMILY TRANSCRIPTIONAL REGULATOR"/>
    <property type="match status" value="1"/>
</dbReference>
<dbReference type="SMART" id="SM00347">
    <property type="entry name" value="HTH_MARR"/>
    <property type="match status" value="1"/>
</dbReference>
<name>A0A2U1ZWM1_9MICO</name>
<dbReference type="SUPFAM" id="SSF46785">
    <property type="entry name" value="Winged helix' DNA-binding domain"/>
    <property type="match status" value="1"/>
</dbReference>
<evidence type="ECO:0000259" key="1">
    <source>
        <dbReference type="SMART" id="SM00347"/>
    </source>
</evidence>
<sequence length="169" mass="18185">MTAPAPTLAEDPTLDDVPTAAVHDPAAVALVEEQISVLFQRAKLLWRRAAESVHPELQPVGYRMLSQLVHRGPTNAGTLADCLDTDKSVISRQARVLGDLELITVEPDPSDGRGRLFQATEPARELVLRTRAEMSQMLFGGLGALDAEEVEQLGAMLGRLNEAARPAVG</sequence>
<dbReference type="GO" id="GO:0006950">
    <property type="term" value="P:response to stress"/>
    <property type="evidence" value="ECO:0007669"/>
    <property type="project" value="TreeGrafter"/>
</dbReference>
<dbReference type="InterPro" id="IPR000835">
    <property type="entry name" value="HTH_MarR-typ"/>
</dbReference>
<dbReference type="InterPro" id="IPR036390">
    <property type="entry name" value="WH_DNA-bd_sf"/>
</dbReference>
<reference evidence="2 3" key="1">
    <citation type="submission" date="2018-03" db="EMBL/GenBank/DDBJ databases">
        <title>Genome assembly of novel Miniimonas species PCH200.</title>
        <authorList>
            <person name="Thakur V."/>
            <person name="Kumar V."/>
            <person name="Singh D."/>
        </authorList>
    </citation>
    <scope>NUCLEOTIDE SEQUENCE [LARGE SCALE GENOMIC DNA]</scope>
    <source>
        <strain evidence="2 3">PCH200</strain>
    </source>
</reference>
<dbReference type="InterPro" id="IPR039422">
    <property type="entry name" value="MarR/SlyA-like"/>
</dbReference>
<dbReference type="PANTHER" id="PTHR33164">
    <property type="entry name" value="TRANSCRIPTIONAL REGULATOR, MARR FAMILY"/>
    <property type="match status" value="1"/>
</dbReference>